<protein>
    <recommendedName>
        <fullName evidence="1">Fungal lipase-type domain-containing protein</fullName>
    </recommendedName>
</protein>
<feature type="domain" description="Fungal lipase-type" evidence="1">
    <location>
        <begin position="76"/>
        <end position="168"/>
    </location>
</feature>
<gene>
    <name evidence="2" type="ORF">BC936DRAFT_138137</name>
</gene>
<dbReference type="OrthoDB" id="438440at2759"/>
<dbReference type="GO" id="GO:0006629">
    <property type="term" value="P:lipid metabolic process"/>
    <property type="evidence" value="ECO:0007669"/>
    <property type="project" value="InterPro"/>
</dbReference>
<dbReference type="Proteomes" id="UP000268093">
    <property type="component" value="Unassembled WGS sequence"/>
</dbReference>
<accession>A0A433CW30</accession>
<dbReference type="InterPro" id="IPR029058">
    <property type="entry name" value="AB_hydrolase_fold"/>
</dbReference>
<organism evidence="2 3">
    <name type="scientific">Jimgerdemannia flammicorona</name>
    <dbReference type="NCBI Taxonomy" id="994334"/>
    <lineage>
        <taxon>Eukaryota</taxon>
        <taxon>Fungi</taxon>
        <taxon>Fungi incertae sedis</taxon>
        <taxon>Mucoromycota</taxon>
        <taxon>Mucoromycotina</taxon>
        <taxon>Endogonomycetes</taxon>
        <taxon>Endogonales</taxon>
        <taxon>Endogonaceae</taxon>
        <taxon>Jimgerdemannia</taxon>
    </lineage>
</organism>
<evidence type="ECO:0000259" key="1">
    <source>
        <dbReference type="Pfam" id="PF01764"/>
    </source>
</evidence>
<dbReference type="SUPFAM" id="SSF53474">
    <property type="entry name" value="alpha/beta-Hydrolases"/>
    <property type="match status" value="1"/>
</dbReference>
<keyword evidence="3" id="KW-1185">Reference proteome</keyword>
<evidence type="ECO:0000313" key="3">
    <source>
        <dbReference type="Proteomes" id="UP000268093"/>
    </source>
</evidence>
<evidence type="ECO:0000313" key="2">
    <source>
        <dbReference type="EMBL" id="RUP42752.1"/>
    </source>
</evidence>
<dbReference type="Pfam" id="PF01764">
    <property type="entry name" value="Lipase_3"/>
    <property type="match status" value="1"/>
</dbReference>
<dbReference type="Gene3D" id="3.40.50.1820">
    <property type="entry name" value="alpha/beta hydrolase"/>
    <property type="match status" value="1"/>
</dbReference>
<sequence>MISRLAYEDNPVETFEKERDQNDTSLVFVKVIEPQPVHDGKKTEVRQRMLMGIARRVSTTKAQTVPVDIIHLCLVKYPCVITGHSLGGAVSTLIGLDVLLSLSAFRWESCETRVPKTGGDQAVDQATEQKTFRLSVITFGAPLVTCQKLAMKASKEVFHNILISGDPIMVLLNMLPELLQNPNNEYKFKVINLLQEVLKAAVIVHTPLAVVLKTEIDKFRELIKRAKTVSGANRILEPFGIYYLYNKMGCVLEIAKSQSSFLSFFNYLGKPATFFERLDTDLLECHSIQSYVDIFTKSAALRQQFNQQPFAPDSNNIQHIQQLLDQLIYPSSDNIVANSSFIETNETERSSYLQADIEFPFPVPERLFAVVYAQTKGDHKKLDDAVKVEYRRRINIDNLIARTSVIVLIPANNLSWIQQSGQLVLVTLFGDIVTVDVVMHYIGFIGTLKETTSHLLMNILLRVILINQSDISMAYKNAIQAASDNNPIQALMTMPNDGNTKEIQDLFDKLLAVARLDLLQNVFGDVVEHVRSEMGFSPRSVSDDAIRDMPQTFLTTPSLETSPPRTLSSLEASPLRIVKSIESTYVASIVKTTLSLVTAFSLVKHRREVVVDVTLLNHKFPEWSLQHLMHHFYSRCKRPSQARLMPLQARHRRRSRPASTSKKF</sequence>
<reference evidence="2 3" key="1">
    <citation type="journal article" date="2018" name="New Phytol.">
        <title>Phylogenomics of Endogonaceae and evolution of mycorrhizas within Mucoromycota.</title>
        <authorList>
            <person name="Chang Y."/>
            <person name="Desiro A."/>
            <person name="Na H."/>
            <person name="Sandor L."/>
            <person name="Lipzen A."/>
            <person name="Clum A."/>
            <person name="Barry K."/>
            <person name="Grigoriev I.V."/>
            <person name="Martin F.M."/>
            <person name="Stajich J.E."/>
            <person name="Smith M.E."/>
            <person name="Bonito G."/>
            <person name="Spatafora J.W."/>
        </authorList>
    </citation>
    <scope>NUCLEOTIDE SEQUENCE [LARGE SCALE GENOMIC DNA]</scope>
    <source>
        <strain evidence="2 3">GMNB39</strain>
    </source>
</reference>
<dbReference type="EMBL" id="RBNI01012528">
    <property type="protein sequence ID" value="RUP42752.1"/>
    <property type="molecule type" value="Genomic_DNA"/>
</dbReference>
<name>A0A433CW30_9FUNG</name>
<dbReference type="AlphaFoldDB" id="A0A433CW30"/>
<proteinExistence type="predicted"/>
<comment type="caution">
    <text evidence="2">The sequence shown here is derived from an EMBL/GenBank/DDBJ whole genome shotgun (WGS) entry which is preliminary data.</text>
</comment>
<dbReference type="InterPro" id="IPR002921">
    <property type="entry name" value="Fungal_lipase-type"/>
</dbReference>